<dbReference type="GO" id="GO:0009190">
    <property type="term" value="P:cyclic nucleotide biosynthetic process"/>
    <property type="evidence" value="ECO:0007669"/>
    <property type="project" value="InterPro"/>
</dbReference>
<dbReference type="CDD" id="cd07302">
    <property type="entry name" value="CHD"/>
    <property type="match status" value="1"/>
</dbReference>
<evidence type="ECO:0000313" key="2">
    <source>
        <dbReference type="EMBL" id="BCA95827.1"/>
    </source>
</evidence>
<dbReference type="GO" id="GO:0035556">
    <property type="term" value="P:intracellular signal transduction"/>
    <property type="evidence" value="ECO:0007669"/>
    <property type="project" value="InterPro"/>
</dbReference>
<dbReference type="SMART" id="SM00044">
    <property type="entry name" value="CYCc"/>
    <property type="match status" value="1"/>
</dbReference>
<keyword evidence="3" id="KW-1185">Reference proteome</keyword>
<dbReference type="Pfam" id="PF01590">
    <property type="entry name" value="GAF"/>
    <property type="match status" value="1"/>
</dbReference>
<feature type="domain" description="Guanylate cyclase" evidence="1">
    <location>
        <begin position="215"/>
        <end position="347"/>
    </location>
</feature>
<dbReference type="RefSeq" id="WP_226905457.1">
    <property type="nucleotide sequence ID" value="NZ_AP022839.1"/>
</dbReference>
<dbReference type="PANTHER" id="PTHR43102">
    <property type="entry name" value="SLR1143 PROTEIN"/>
    <property type="match status" value="1"/>
</dbReference>
<dbReference type="SUPFAM" id="SSF55073">
    <property type="entry name" value="Nucleotide cyclase"/>
    <property type="match status" value="1"/>
</dbReference>
<dbReference type="SMART" id="SM00065">
    <property type="entry name" value="GAF"/>
    <property type="match status" value="1"/>
</dbReference>
<evidence type="ECO:0000313" key="3">
    <source>
        <dbReference type="Proteomes" id="UP000502894"/>
    </source>
</evidence>
<dbReference type="PANTHER" id="PTHR43102:SF2">
    <property type="entry name" value="GAF DOMAIN-CONTAINING PROTEIN"/>
    <property type="match status" value="1"/>
</dbReference>
<name>A0A6F8T6P4_9GAMM</name>
<dbReference type="AlphaFoldDB" id="A0A6F8T6P4"/>
<dbReference type="Gene3D" id="3.30.70.1230">
    <property type="entry name" value="Nucleotide cyclase"/>
    <property type="match status" value="1"/>
</dbReference>
<sequence length="402" mass="45532">MRKYDQEDDNEIRRLAALYELHILDTSPEERFDRLVKLATDLLHVPIGYIAFLDEQRQWFKSRRGLRAKQTPRNISFCNHTIQQNEPLVIPDTLLDKRFINSPLVKKSPFIRFYAGIPLANSKGFNVGTFCVADKAPLKLKPEQLKILQELAELVEEQLSFRQANVLLRKIKKQLELRNDFIRQVFSFYMSDDVVSSILDSHTKQKLGGKECKITILFSDLRNFTPLADSLPAEQLVTILNSYFTKMVHVIEKHKGTIYSFIGDAIMVIFGAPYSTQDDSLRAVACAIEMQLTLKKVNVLNKKKGLPNLLMGVGVNTGLAVVGNVGSKKRMQYSAIGTAVNLSSRIQDFSLGGQVLISEATYLETSSELEINGHLRVKTKGFDYPIHIYDVVGVKGDYHIHL</sequence>
<dbReference type="GO" id="GO:0004016">
    <property type="term" value="F:adenylate cyclase activity"/>
    <property type="evidence" value="ECO:0007669"/>
    <property type="project" value="UniProtKB-ARBA"/>
</dbReference>
<dbReference type="SUPFAM" id="SSF55781">
    <property type="entry name" value="GAF domain-like"/>
    <property type="match status" value="1"/>
</dbReference>
<protein>
    <submittedName>
        <fullName evidence="2">Adenylate cyclase</fullName>
    </submittedName>
</protein>
<dbReference type="EMBL" id="AP022839">
    <property type="protein sequence ID" value="BCA95827.1"/>
    <property type="molecule type" value="Genomic_DNA"/>
</dbReference>
<proteinExistence type="predicted"/>
<dbReference type="InterPro" id="IPR029787">
    <property type="entry name" value="Nucleotide_cyclase"/>
</dbReference>
<evidence type="ECO:0000259" key="1">
    <source>
        <dbReference type="PROSITE" id="PS50125"/>
    </source>
</evidence>
<dbReference type="InterPro" id="IPR003018">
    <property type="entry name" value="GAF"/>
</dbReference>
<dbReference type="Proteomes" id="UP000502894">
    <property type="component" value="Chromosome"/>
</dbReference>
<organism evidence="2 3">
    <name type="scientific">Legionella antarctica</name>
    <dbReference type="NCBI Taxonomy" id="2708020"/>
    <lineage>
        <taxon>Bacteria</taxon>
        <taxon>Pseudomonadati</taxon>
        <taxon>Pseudomonadota</taxon>
        <taxon>Gammaproteobacteria</taxon>
        <taxon>Legionellales</taxon>
        <taxon>Legionellaceae</taxon>
        <taxon>Legionella</taxon>
    </lineage>
</organism>
<dbReference type="Gene3D" id="3.30.450.40">
    <property type="match status" value="1"/>
</dbReference>
<dbReference type="KEGG" id="lant:TUM19329_21880"/>
<accession>A0A6F8T6P4</accession>
<reference evidence="2" key="1">
    <citation type="journal article" date="2020" name="Microbiol. Resour. Announc.">
        <title>Complete Genome Sequence of Novel Psychrotolerant Legionella Strain TUM19329, Isolated from Antarctic Lake Sediment.</title>
        <authorList>
            <person name="Shimada S."/>
            <person name="Nakai R."/>
            <person name="Aoki K."/>
            <person name="Shimoeda N."/>
            <person name="Ohno G."/>
            <person name="Miyazaki Y."/>
            <person name="Kudoh S."/>
            <person name="Imura S."/>
            <person name="Watanabe K."/>
            <person name="Ishii Y."/>
            <person name="Tateda K."/>
        </authorList>
    </citation>
    <scope>NUCLEOTIDE SEQUENCE [LARGE SCALE GENOMIC DNA]</scope>
    <source>
        <strain evidence="2">TUM19329</strain>
    </source>
</reference>
<dbReference type="InterPro" id="IPR029016">
    <property type="entry name" value="GAF-like_dom_sf"/>
</dbReference>
<gene>
    <name evidence="2" type="primary">cyaA_2</name>
    <name evidence="2" type="ORF">TUM19329_21880</name>
</gene>
<dbReference type="InterPro" id="IPR001054">
    <property type="entry name" value="A/G_cyclase"/>
</dbReference>
<dbReference type="PROSITE" id="PS50125">
    <property type="entry name" value="GUANYLATE_CYCLASE_2"/>
    <property type="match status" value="1"/>
</dbReference>
<dbReference type="Pfam" id="PF00211">
    <property type="entry name" value="Guanylate_cyc"/>
    <property type="match status" value="1"/>
</dbReference>